<dbReference type="PRINTS" id="PR00173">
    <property type="entry name" value="EDTRNSPORT"/>
</dbReference>
<evidence type="ECO:0000256" key="1">
    <source>
        <dbReference type="ARBA" id="ARBA00004651"/>
    </source>
</evidence>
<evidence type="ECO:0000256" key="6">
    <source>
        <dbReference type="ARBA" id="ARBA00023136"/>
    </source>
</evidence>
<keyword evidence="9" id="KW-1185">Reference proteome</keyword>
<dbReference type="AlphaFoldDB" id="A0A2Z2M6H5"/>
<dbReference type="GO" id="GO:0005886">
    <property type="term" value="C:plasma membrane"/>
    <property type="evidence" value="ECO:0007669"/>
    <property type="project" value="UniProtKB-SubCell"/>
</dbReference>
<reference evidence="8 9" key="1">
    <citation type="submission" date="2016-03" db="EMBL/GenBank/DDBJ databases">
        <title>Complete genome sequence of Thermococcus gorgonarius.</title>
        <authorList>
            <person name="Oger P.M."/>
        </authorList>
    </citation>
    <scope>NUCLEOTIDE SEQUENCE [LARGE SCALE GENOMIC DNA]</scope>
    <source>
        <strain evidence="8 9">W-12</strain>
    </source>
</reference>
<dbReference type="SUPFAM" id="SSF118215">
    <property type="entry name" value="Proton glutamate symport protein"/>
    <property type="match status" value="1"/>
</dbReference>
<dbReference type="PANTHER" id="PTHR42865">
    <property type="entry name" value="PROTON/GLUTAMATE-ASPARTATE SYMPORTER"/>
    <property type="match status" value="1"/>
</dbReference>
<dbReference type="GeneID" id="33331792"/>
<evidence type="ECO:0000256" key="4">
    <source>
        <dbReference type="ARBA" id="ARBA00022692"/>
    </source>
</evidence>
<gene>
    <name evidence="8" type="ORF">A3K92_04540</name>
</gene>
<feature type="transmembrane region" description="Helical" evidence="7">
    <location>
        <begin position="212"/>
        <end position="240"/>
    </location>
</feature>
<evidence type="ECO:0000313" key="9">
    <source>
        <dbReference type="Proteomes" id="UP000250134"/>
    </source>
</evidence>
<feature type="transmembrane region" description="Helical" evidence="7">
    <location>
        <begin position="76"/>
        <end position="97"/>
    </location>
</feature>
<organism evidence="8 9">
    <name type="scientific">Thermococcus gorgonarius</name>
    <dbReference type="NCBI Taxonomy" id="71997"/>
    <lineage>
        <taxon>Archaea</taxon>
        <taxon>Methanobacteriati</taxon>
        <taxon>Methanobacteriota</taxon>
        <taxon>Thermococci</taxon>
        <taxon>Thermococcales</taxon>
        <taxon>Thermococcaceae</taxon>
        <taxon>Thermococcus</taxon>
    </lineage>
</organism>
<feature type="transmembrane region" description="Helical" evidence="7">
    <location>
        <begin position="182"/>
        <end position="200"/>
    </location>
</feature>
<keyword evidence="2" id="KW-0813">Transport</keyword>
<dbReference type="GO" id="GO:0006835">
    <property type="term" value="P:dicarboxylic acid transport"/>
    <property type="evidence" value="ECO:0007669"/>
    <property type="project" value="TreeGrafter"/>
</dbReference>
<keyword evidence="6 7" id="KW-0472">Membrane</keyword>
<dbReference type="Proteomes" id="UP000250134">
    <property type="component" value="Chromosome"/>
</dbReference>
<accession>A0A2Z2M6H5</accession>
<evidence type="ECO:0000256" key="7">
    <source>
        <dbReference type="SAM" id="Phobius"/>
    </source>
</evidence>
<keyword evidence="5 7" id="KW-1133">Transmembrane helix</keyword>
<evidence type="ECO:0008006" key="10">
    <source>
        <dbReference type="Google" id="ProtNLM"/>
    </source>
</evidence>
<evidence type="ECO:0000256" key="2">
    <source>
        <dbReference type="ARBA" id="ARBA00022448"/>
    </source>
</evidence>
<dbReference type="EMBL" id="CP014855">
    <property type="protein sequence ID" value="ASJ00799.1"/>
    <property type="molecule type" value="Genomic_DNA"/>
</dbReference>
<sequence>MNLNELWKRYQITMLVVIGLVWGTLAGLIFKEKAMVLRPLGVMFIYLLFTVIVPVVMITITSAVASLANLRKLGKLFGVMMLVFMLTGAVAGIYMLLVTKAFPIVPPGLKLESSAELHQVNLADALVNTFVVNEFYLMLSYKHMLPLIIFSILLGIAIAMAGDEAKPIVDLLQRLNKVALNLIRLVMYFAPIGIGAYFAYVIGKLGSQFVEVYARIFIVAFVFQPIYWVIMYTIIPYLAAGVEGVRRWWRNIWPQALTALGTSSSVATLPVGLEVARRIGIPEYIRNIVLPIGATIHMDGAAMGTIMRITGGFALMGMSIHGVDNYIKAIALAILAGVAISGVPGGGHVANALIISLYGFPLDVLPLFIAIATIGDAMATMVNSTGDTGAAMLIARILEGPKWYEKAEAAGE</sequence>
<dbReference type="PANTHER" id="PTHR42865:SF7">
    <property type="entry name" value="PROTON_GLUTAMATE-ASPARTATE SYMPORTER"/>
    <property type="match status" value="1"/>
</dbReference>
<dbReference type="InterPro" id="IPR036458">
    <property type="entry name" value="Na:dicarbo_symporter_sf"/>
</dbReference>
<name>A0A2Z2M6H5_THEGO</name>
<dbReference type="KEGG" id="tgg:A3K92_04540"/>
<dbReference type="RefSeq" id="WP_088885136.1">
    <property type="nucleotide sequence ID" value="NZ_CP014855.1"/>
</dbReference>
<protein>
    <recommendedName>
        <fullName evidence="10">Sodium:proton antiporter</fullName>
    </recommendedName>
</protein>
<evidence type="ECO:0000313" key="8">
    <source>
        <dbReference type="EMBL" id="ASJ00799.1"/>
    </source>
</evidence>
<evidence type="ECO:0000256" key="5">
    <source>
        <dbReference type="ARBA" id="ARBA00022989"/>
    </source>
</evidence>
<feature type="transmembrane region" description="Helical" evidence="7">
    <location>
        <begin position="349"/>
        <end position="374"/>
    </location>
</feature>
<dbReference type="Pfam" id="PF00375">
    <property type="entry name" value="SDF"/>
    <property type="match status" value="1"/>
</dbReference>
<feature type="transmembrane region" description="Helical" evidence="7">
    <location>
        <begin position="42"/>
        <end position="64"/>
    </location>
</feature>
<keyword evidence="4 7" id="KW-0812">Transmembrane</keyword>
<dbReference type="GO" id="GO:0015293">
    <property type="term" value="F:symporter activity"/>
    <property type="evidence" value="ECO:0007669"/>
    <property type="project" value="UniProtKB-KW"/>
</dbReference>
<feature type="transmembrane region" description="Helical" evidence="7">
    <location>
        <begin position="143"/>
        <end position="161"/>
    </location>
</feature>
<feature type="transmembrane region" description="Helical" evidence="7">
    <location>
        <begin position="12"/>
        <end position="30"/>
    </location>
</feature>
<dbReference type="Gene3D" id="1.10.3860.10">
    <property type="entry name" value="Sodium:dicarboxylate symporter"/>
    <property type="match status" value="1"/>
</dbReference>
<evidence type="ECO:0000256" key="3">
    <source>
        <dbReference type="ARBA" id="ARBA00022475"/>
    </source>
</evidence>
<keyword evidence="3" id="KW-1003">Cell membrane</keyword>
<feature type="transmembrane region" description="Helical" evidence="7">
    <location>
        <begin position="326"/>
        <end position="343"/>
    </location>
</feature>
<proteinExistence type="predicted"/>
<comment type="subcellular location">
    <subcellularLocation>
        <location evidence="1">Cell membrane</location>
        <topology evidence="1">Multi-pass membrane protein</topology>
    </subcellularLocation>
</comment>
<dbReference type="InterPro" id="IPR001991">
    <property type="entry name" value="Na-dicarboxylate_symporter"/>
</dbReference>